<dbReference type="PANTHER" id="PTHR43877">
    <property type="entry name" value="AMINOALKYLPHOSPHONATE N-ACETYLTRANSFERASE-RELATED-RELATED"/>
    <property type="match status" value="1"/>
</dbReference>
<dbReference type="InterPro" id="IPR050832">
    <property type="entry name" value="Bact_Acetyltransf"/>
</dbReference>
<organism evidence="4 5">
    <name type="scientific">Sphingobium fuliginis (strain ATCC 27551)</name>
    <dbReference type="NCBI Taxonomy" id="336203"/>
    <lineage>
        <taxon>Bacteria</taxon>
        <taxon>Pseudomonadati</taxon>
        <taxon>Pseudomonadota</taxon>
        <taxon>Alphaproteobacteria</taxon>
        <taxon>Sphingomonadales</taxon>
        <taxon>Sphingomonadaceae</taxon>
        <taxon>Sphingobium</taxon>
    </lineage>
</organism>
<evidence type="ECO:0000313" key="5">
    <source>
        <dbReference type="Proteomes" id="UP000221538"/>
    </source>
</evidence>
<evidence type="ECO:0000313" key="4">
    <source>
        <dbReference type="EMBL" id="GAY19529.1"/>
    </source>
</evidence>
<reference evidence="4 5" key="1">
    <citation type="journal article" date="2013" name="Biodegradation">
        <title>Occurrence of 4-tert-butylphenol (4-t-BP) biodegradation in an aquatic sample caused by the presence of Spirodela polyrrhiza and isolation of a 4-t-BP-utilizing bacterium.</title>
        <authorList>
            <person name="Ogata Y."/>
            <person name="Toyama T."/>
            <person name="Yu N."/>
            <person name="Wang X."/>
            <person name="Sei K."/>
            <person name="Ike M."/>
        </authorList>
    </citation>
    <scope>NUCLEOTIDE SEQUENCE [LARGE SCALE GENOMIC DNA]</scope>
    <source>
        <strain evidence="4 5">OMI</strain>
    </source>
</reference>
<dbReference type="AlphaFoldDB" id="A0A292Z9B7"/>
<name>A0A292Z9B7_SPHSA</name>
<dbReference type="CDD" id="cd04301">
    <property type="entry name" value="NAT_SF"/>
    <property type="match status" value="1"/>
</dbReference>
<evidence type="ECO:0000259" key="3">
    <source>
        <dbReference type="PROSITE" id="PS51186"/>
    </source>
</evidence>
<keyword evidence="1" id="KW-0808">Transferase</keyword>
<dbReference type="EMBL" id="BEWI01000026">
    <property type="protein sequence ID" value="GAY19529.1"/>
    <property type="molecule type" value="Genomic_DNA"/>
</dbReference>
<keyword evidence="2" id="KW-0012">Acyltransferase</keyword>
<proteinExistence type="predicted"/>
<protein>
    <recommendedName>
        <fullName evidence="3">N-acetyltransferase domain-containing protein</fullName>
    </recommendedName>
</protein>
<dbReference type="Gene3D" id="3.40.630.30">
    <property type="match status" value="1"/>
</dbReference>
<gene>
    <name evidence="4" type="ORF">SFOMI_0048</name>
</gene>
<evidence type="ECO:0000256" key="1">
    <source>
        <dbReference type="ARBA" id="ARBA00022679"/>
    </source>
</evidence>
<feature type="domain" description="N-acetyltransferase" evidence="3">
    <location>
        <begin position="3"/>
        <end position="149"/>
    </location>
</feature>
<dbReference type="GO" id="GO:0016747">
    <property type="term" value="F:acyltransferase activity, transferring groups other than amino-acyl groups"/>
    <property type="evidence" value="ECO:0007669"/>
    <property type="project" value="InterPro"/>
</dbReference>
<dbReference type="InterPro" id="IPR016181">
    <property type="entry name" value="Acyl_CoA_acyltransferase"/>
</dbReference>
<dbReference type="InterPro" id="IPR000182">
    <property type="entry name" value="GNAT_dom"/>
</dbReference>
<dbReference type="Pfam" id="PF00583">
    <property type="entry name" value="Acetyltransf_1"/>
    <property type="match status" value="1"/>
</dbReference>
<accession>A0A292Z9B7</accession>
<sequence>MKIVLSAETEHMVLDVADRRALLRRTLEELTAVARSERGIFVLERNGSLLGYIDVHGVLGEEAAEFASFSLALRQRWRGLGLGSDLVSAGEAWARRSGFIFLVILVATRNERALALYQRLGYTICADLRTAGDVRNGVGDHYTMGRMIAPWRSAPPTTSTLKFTELSYAAQ</sequence>
<dbReference type="Proteomes" id="UP000221538">
    <property type="component" value="Unassembled WGS sequence"/>
</dbReference>
<dbReference type="PROSITE" id="PS51186">
    <property type="entry name" value="GNAT"/>
    <property type="match status" value="1"/>
</dbReference>
<evidence type="ECO:0000256" key="2">
    <source>
        <dbReference type="ARBA" id="ARBA00023315"/>
    </source>
</evidence>
<dbReference type="SUPFAM" id="SSF55729">
    <property type="entry name" value="Acyl-CoA N-acyltransferases (Nat)"/>
    <property type="match status" value="1"/>
</dbReference>
<reference evidence="4 5" key="2">
    <citation type="journal article" date="2013" name="Environ. Sci. Technol.">
        <title>The 4-tert-butylphenol-utilizing bacterium Sphingobium fuliginis OMI can degrade bisphenols via phenolic ring hydroxylation and meta-cleavage pathway.</title>
        <authorList>
            <person name="Ogata Y."/>
            <person name="Goda S."/>
            <person name="Toyama T."/>
            <person name="Sei K."/>
            <person name="Ike M."/>
        </authorList>
    </citation>
    <scope>NUCLEOTIDE SEQUENCE [LARGE SCALE GENOMIC DNA]</scope>
    <source>
        <strain evidence="4 5">OMI</strain>
    </source>
</reference>
<comment type="caution">
    <text evidence="4">The sequence shown here is derived from an EMBL/GenBank/DDBJ whole genome shotgun (WGS) entry which is preliminary data.</text>
</comment>